<feature type="short sequence motif" description="DGA/G" evidence="4">
    <location>
        <begin position="195"/>
        <end position="197"/>
    </location>
</feature>
<dbReference type="Gene3D" id="3.40.50.300">
    <property type="entry name" value="P-loop containing nucleotide triphosphate hydrolases"/>
    <property type="match status" value="1"/>
</dbReference>
<dbReference type="GO" id="GO:0047499">
    <property type="term" value="F:calcium-independent phospholipase A2 activity"/>
    <property type="evidence" value="ECO:0007669"/>
    <property type="project" value="TreeGrafter"/>
</dbReference>
<dbReference type="Gene3D" id="3.40.1090.10">
    <property type="entry name" value="Cytosolic phospholipase A2 catalytic domain"/>
    <property type="match status" value="1"/>
</dbReference>
<dbReference type="AlphaFoldDB" id="A0A9P4US83"/>
<gene>
    <name evidence="6" type="ORF">EJ04DRAFT_582620</name>
</gene>
<feature type="short sequence motif" description="GXSXG" evidence="4">
    <location>
        <begin position="50"/>
        <end position="54"/>
    </location>
</feature>
<comment type="caution">
    <text evidence="6">The sequence shown here is derived from an EMBL/GenBank/DDBJ whole genome shotgun (WGS) entry which is preliminary data.</text>
</comment>
<dbReference type="InterPro" id="IPR002641">
    <property type="entry name" value="PNPLA_dom"/>
</dbReference>
<dbReference type="EMBL" id="ML996476">
    <property type="protein sequence ID" value="KAF2726462.1"/>
    <property type="molecule type" value="Genomic_DNA"/>
</dbReference>
<dbReference type="GO" id="GO:0016042">
    <property type="term" value="P:lipid catabolic process"/>
    <property type="evidence" value="ECO:0007669"/>
    <property type="project" value="UniProtKB-UniRule"/>
</dbReference>
<feature type="active site" description="Nucleophile" evidence="4">
    <location>
        <position position="52"/>
    </location>
</feature>
<dbReference type="CDD" id="cd07216">
    <property type="entry name" value="Pat17_PNPLA8_PNPLA9_like3"/>
    <property type="match status" value="1"/>
</dbReference>
<accession>A0A9P4US83</accession>
<keyword evidence="2 4" id="KW-0442">Lipid degradation</keyword>
<evidence type="ECO:0000256" key="3">
    <source>
        <dbReference type="ARBA" id="ARBA00023098"/>
    </source>
</evidence>
<feature type="non-terminal residue" evidence="6">
    <location>
        <position position="805"/>
    </location>
</feature>
<keyword evidence="7" id="KW-1185">Reference proteome</keyword>
<dbReference type="PROSITE" id="PS51635">
    <property type="entry name" value="PNPLA"/>
    <property type="match status" value="1"/>
</dbReference>
<dbReference type="Proteomes" id="UP000799444">
    <property type="component" value="Unassembled WGS sequence"/>
</dbReference>
<reference evidence="6" key="1">
    <citation type="journal article" date="2020" name="Stud. Mycol.">
        <title>101 Dothideomycetes genomes: a test case for predicting lifestyles and emergence of pathogens.</title>
        <authorList>
            <person name="Haridas S."/>
            <person name="Albert R."/>
            <person name="Binder M."/>
            <person name="Bloem J."/>
            <person name="Labutti K."/>
            <person name="Salamov A."/>
            <person name="Andreopoulos B."/>
            <person name="Baker S."/>
            <person name="Barry K."/>
            <person name="Bills G."/>
            <person name="Bluhm B."/>
            <person name="Cannon C."/>
            <person name="Castanera R."/>
            <person name="Culley D."/>
            <person name="Daum C."/>
            <person name="Ezra D."/>
            <person name="Gonzalez J."/>
            <person name="Henrissat B."/>
            <person name="Kuo A."/>
            <person name="Liang C."/>
            <person name="Lipzen A."/>
            <person name="Lutzoni F."/>
            <person name="Magnuson J."/>
            <person name="Mondo S."/>
            <person name="Nolan M."/>
            <person name="Ohm R."/>
            <person name="Pangilinan J."/>
            <person name="Park H.-J."/>
            <person name="Ramirez L."/>
            <person name="Alfaro M."/>
            <person name="Sun H."/>
            <person name="Tritt A."/>
            <person name="Yoshinaga Y."/>
            <person name="Zwiers L.-H."/>
            <person name="Turgeon B."/>
            <person name="Goodwin S."/>
            <person name="Spatafora J."/>
            <person name="Crous P."/>
            <person name="Grigoriev I."/>
        </authorList>
    </citation>
    <scope>NUCLEOTIDE SEQUENCE</scope>
    <source>
        <strain evidence="6">CBS 125425</strain>
    </source>
</reference>
<dbReference type="PANTHER" id="PTHR24185">
    <property type="entry name" value="CALCIUM-INDEPENDENT PHOSPHOLIPASE A2-GAMMA"/>
    <property type="match status" value="1"/>
</dbReference>
<feature type="active site" description="Proton acceptor" evidence="4">
    <location>
        <position position="195"/>
    </location>
</feature>
<dbReference type="SUPFAM" id="SSF52540">
    <property type="entry name" value="P-loop containing nucleoside triphosphate hydrolases"/>
    <property type="match status" value="1"/>
</dbReference>
<proteinExistence type="predicted"/>
<evidence type="ECO:0000313" key="6">
    <source>
        <dbReference type="EMBL" id="KAF2726462.1"/>
    </source>
</evidence>
<evidence type="ECO:0000313" key="7">
    <source>
        <dbReference type="Proteomes" id="UP000799444"/>
    </source>
</evidence>
<dbReference type="Pfam" id="PF01734">
    <property type="entry name" value="Patatin"/>
    <property type="match status" value="1"/>
</dbReference>
<keyword evidence="1 4" id="KW-0378">Hydrolase</keyword>
<evidence type="ECO:0000256" key="4">
    <source>
        <dbReference type="PROSITE-ProRule" id="PRU01161"/>
    </source>
</evidence>
<evidence type="ECO:0000259" key="5">
    <source>
        <dbReference type="PROSITE" id="PS51635"/>
    </source>
</evidence>
<dbReference type="PANTHER" id="PTHR24185:SF1">
    <property type="entry name" value="CALCIUM-INDEPENDENT PHOSPHOLIPASE A2-GAMMA"/>
    <property type="match status" value="1"/>
</dbReference>
<dbReference type="GO" id="GO:0046486">
    <property type="term" value="P:glycerolipid metabolic process"/>
    <property type="evidence" value="ECO:0007669"/>
    <property type="project" value="UniProtKB-ARBA"/>
</dbReference>
<feature type="domain" description="PNPLA" evidence="5">
    <location>
        <begin position="10"/>
        <end position="208"/>
    </location>
</feature>
<sequence length="805" mass="90016">MMPDSDLRLLALDGGGVRGLSALMILKQLMETVNPDAPPKPCDYFDMIGGTSTGGLIAVMLGRLKMSIDECIDAYLALSERVFQKKRHRVTVKGKVQGRFDSSELAQAIQEVIKQQGLQEGTLLKDAPEAGCKVFVCATSKETSDTVCLTSYRCPRGNSDLYNSATIWEACRATSAASSFFDPVAIGRYKENFVDGATGANNPVREVWDQAQLLWGSGPLEGKLKCLVSIGTGLPSLKPFKDDVFNIGQTLIAIATETEQTAERFRRERSQLASTGRYYRFNVTRGLEDIGLEEAKKVKEIAAATRRYIGTEDVYRQMQACADNIAARKYFGKYRTIFSLDGVPRVARFVDRPVEMAKLEGVLLPQLRQSERQKIYILHGLGGIGKTQLAVDFLRRHHRQFSSVFWLDGRGEDTLKRSIAGHASKISQGQISEASRGYAADSSTDVETVVREVMDWLAQPDNTSWLLVFDNVDREYNTQDTDPEAYDIRRYLSGADHGSVLVTTRLARLEQLGTSQQLGKVNKDQAQAIFDCWYDHLEDEAENDRLLMLLDGLPLAIAQAGAYLRQSRVGLRAYLGFYKQQWSELMESDPIPGNPLQDYANGSVWTTWAISYEAIRNKDQNIAHLLLLWSFLDNKGLWYGLFETACQASKKTARMLSEWLGDIIGSEIKFTRAITVLRDYSLIEDVEEAGSYATHPVVHQWAYHYQGKHMESKLSRLAVLTVGWSVPSNTAEDYTILQRRLLPHAQACSAWVAMAQAVQGLAGRGPYGIEMSKDDEEQVVLDSIHLLGFLYVDQGKLVEAEKMYQ</sequence>
<dbReference type="InterPro" id="IPR027417">
    <property type="entry name" value="P-loop_NTPase"/>
</dbReference>
<evidence type="ECO:0000256" key="2">
    <source>
        <dbReference type="ARBA" id="ARBA00022963"/>
    </source>
</evidence>
<protein>
    <submittedName>
        <fullName evidence="6">FabD/lysophospholipase-like protein</fullName>
    </submittedName>
</protein>
<name>A0A9P4US83_9PLEO</name>
<organism evidence="6 7">
    <name type="scientific">Polyplosphaeria fusca</name>
    <dbReference type="NCBI Taxonomy" id="682080"/>
    <lineage>
        <taxon>Eukaryota</taxon>
        <taxon>Fungi</taxon>
        <taxon>Dikarya</taxon>
        <taxon>Ascomycota</taxon>
        <taxon>Pezizomycotina</taxon>
        <taxon>Dothideomycetes</taxon>
        <taxon>Pleosporomycetidae</taxon>
        <taxon>Pleosporales</taxon>
        <taxon>Tetraplosphaeriaceae</taxon>
        <taxon>Polyplosphaeria</taxon>
    </lineage>
</organism>
<evidence type="ECO:0000256" key="1">
    <source>
        <dbReference type="ARBA" id="ARBA00022801"/>
    </source>
</evidence>
<dbReference type="GO" id="GO:0016020">
    <property type="term" value="C:membrane"/>
    <property type="evidence" value="ECO:0007669"/>
    <property type="project" value="TreeGrafter"/>
</dbReference>
<dbReference type="OrthoDB" id="1658288at2759"/>
<dbReference type="SUPFAM" id="SSF52151">
    <property type="entry name" value="FabD/lysophospholipase-like"/>
    <property type="match status" value="1"/>
</dbReference>
<dbReference type="GO" id="GO:0019369">
    <property type="term" value="P:arachidonate metabolic process"/>
    <property type="evidence" value="ECO:0007669"/>
    <property type="project" value="TreeGrafter"/>
</dbReference>
<keyword evidence="3 4" id="KW-0443">Lipid metabolism</keyword>
<dbReference type="InterPro" id="IPR016035">
    <property type="entry name" value="Acyl_Trfase/lysoPLipase"/>
</dbReference>
<feature type="short sequence motif" description="GXGXXG" evidence="4">
    <location>
        <begin position="14"/>
        <end position="19"/>
    </location>
</feature>
<dbReference type="PRINTS" id="PR00364">
    <property type="entry name" value="DISEASERSIST"/>
</dbReference>